<organism evidence="2 3">
    <name type="scientific">Ferrimonas aestuarii</name>
    <dbReference type="NCBI Taxonomy" id="2569539"/>
    <lineage>
        <taxon>Bacteria</taxon>
        <taxon>Pseudomonadati</taxon>
        <taxon>Pseudomonadota</taxon>
        <taxon>Gammaproteobacteria</taxon>
        <taxon>Alteromonadales</taxon>
        <taxon>Ferrimonadaceae</taxon>
        <taxon>Ferrimonas</taxon>
    </lineage>
</organism>
<dbReference type="Proteomes" id="UP000305675">
    <property type="component" value="Unassembled WGS sequence"/>
</dbReference>
<dbReference type="PROSITE" id="PS00383">
    <property type="entry name" value="TYR_PHOSPHATASE_1"/>
    <property type="match status" value="1"/>
</dbReference>
<dbReference type="EMBL" id="SWCJ01000005">
    <property type="protein sequence ID" value="TKB55416.1"/>
    <property type="molecule type" value="Genomic_DNA"/>
</dbReference>
<evidence type="ECO:0000313" key="2">
    <source>
        <dbReference type="EMBL" id="TKB55416.1"/>
    </source>
</evidence>
<dbReference type="PROSITE" id="PS50056">
    <property type="entry name" value="TYR_PHOSPHATASE_2"/>
    <property type="match status" value="1"/>
</dbReference>
<feature type="domain" description="Tyrosine specific protein phosphatases" evidence="1">
    <location>
        <begin position="87"/>
        <end position="154"/>
    </location>
</feature>
<accession>A0A4U1BNT8</accession>
<sequence>MSFALALIEVDGFTMALHSAPGIHTPLEQDLSALKQAGVTTVVTTLTEPEMQEHHISELPQRCQALGMEWVHLPIEDNVLPASEFDVAWSENADALVAKLKQGQRLSVHCRGGVGRTGLTSAKLLMRAGVPFDALAPIVRKARPGALKLQEQFDYLGVKG</sequence>
<dbReference type="OrthoDB" id="9806482at2"/>
<dbReference type="Gene3D" id="3.90.190.10">
    <property type="entry name" value="Protein tyrosine phosphatase superfamily"/>
    <property type="match status" value="1"/>
</dbReference>
<proteinExistence type="predicted"/>
<dbReference type="AlphaFoldDB" id="A0A4U1BNT8"/>
<comment type="caution">
    <text evidence="2">The sequence shown here is derived from an EMBL/GenBank/DDBJ whole genome shotgun (WGS) entry which is preliminary data.</text>
</comment>
<dbReference type="FunFam" id="3.90.190.10:FF:000157">
    <property type="entry name" value="Protein-tyrosine phosphatase"/>
    <property type="match status" value="1"/>
</dbReference>
<dbReference type="SUPFAM" id="SSF52799">
    <property type="entry name" value="(Phosphotyrosine protein) phosphatases II"/>
    <property type="match status" value="1"/>
</dbReference>
<dbReference type="InterPro" id="IPR000387">
    <property type="entry name" value="Tyr_Pase_dom"/>
</dbReference>
<dbReference type="RefSeq" id="WP_136863173.1">
    <property type="nucleotide sequence ID" value="NZ_SWCJ01000005.1"/>
</dbReference>
<evidence type="ECO:0000313" key="3">
    <source>
        <dbReference type="Proteomes" id="UP000305675"/>
    </source>
</evidence>
<dbReference type="InterPro" id="IPR016130">
    <property type="entry name" value="Tyr_Pase_AS"/>
</dbReference>
<dbReference type="Pfam" id="PF22785">
    <property type="entry name" value="Tc-R-P"/>
    <property type="match status" value="1"/>
</dbReference>
<evidence type="ECO:0000259" key="1">
    <source>
        <dbReference type="PROSITE" id="PS50056"/>
    </source>
</evidence>
<keyword evidence="3" id="KW-1185">Reference proteome</keyword>
<reference evidence="2 3" key="1">
    <citation type="submission" date="2019-04" db="EMBL/GenBank/DDBJ databases">
        <authorList>
            <person name="Hwang J.C."/>
        </authorList>
    </citation>
    <scope>NUCLEOTIDE SEQUENCE [LARGE SCALE GENOMIC DNA]</scope>
    <source>
        <strain evidence="2 3">IMCC35002</strain>
    </source>
</reference>
<gene>
    <name evidence="2" type="ORF">FCL42_09490</name>
</gene>
<protein>
    <submittedName>
        <fullName evidence="2">Protein phosphatase</fullName>
    </submittedName>
</protein>
<name>A0A4U1BNT8_9GAMM</name>
<dbReference type="InterPro" id="IPR029021">
    <property type="entry name" value="Prot-tyrosine_phosphatase-like"/>
</dbReference>